<gene>
    <name evidence="1" type="ORF">PAM7971_00648</name>
</gene>
<name>A0A1Y5RMU1_9RHOB</name>
<dbReference type="InterPro" id="IPR019276">
    <property type="entry name" value="DUF2303"/>
</dbReference>
<dbReference type="EMBL" id="FWFW01000001">
    <property type="protein sequence ID" value="SLN20766.1"/>
    <property type="molecule type" value="Genomic_DNA"/>
</dbReference>
<dbReference type="Pfam" id="PF10065">
    <property type="entry name" value="DUF2303"/>
    <property type="match status" value="1"/>
</dbReference>
<sequence length="329" mass="36901">MLNLTPLTNDNPAQTMRDTMLELGKHEAIAPPDGMDLTKPFLITVPDKRKVEDLTQKYLSAAQHLKPTQRKGTARLKDLESLVAWANRFKGDSSVLFANPVMENPSLTCIADYHDEGPADPTNPLGDPSARHGHHRGIYDFPLSEDWKAWMAVSDTPLEKDDMGEFIETQAKNIMDPTPAIIAGVQDDKNDDWENRLIETACKIEGRYGQLTQLLQMSKQFLVNETSDLKLTTNRDTGEAEMKFINEHKGLNGQPLNLPNLIIIAIPVFLNGPLYRMPVRFRYRKSGGQVKFILSIYNPEKAFEASFDESLDLAVAHTDLPLFKGTPEA</sequence>
<dbReference type="RefSeq" id="WP_085847522.1">
    <property type="nucleotide sequence ID" value="NZ_FWFW01000001.1"/>
</dbReference>
<dbReference type="AlphaFoldDB" id="A0A1Y5RMU1"/>
<accession>A0A1Y5RMU1</accession>
<keyword evidence="2" id="KW-1185">Reference proteome</keyword>
<dbReference type="OrthoDB" id="7346200at2"/>
<proteinExistence type="predicted"/>
<dbReference type="Proteomes" id="UP000193307">
    <property type="component" value="Unassembled WGS sequence"/>
</dbReference>
<reference evidence="1 2" key="1">
    <citation type="submission" date="2017-03" db="EMBL/GenBank/DDBJ databases">
        <authorList>
            <person name="Afonso C.L."/>
            <person name="Miller P.J."/>
            <person name="Scott M.A."/>
            <person name="Spackman E."/>
            <person name="Goraichik I."/>
            <person name="Dimitrov K.M."/>
            <person name="Suarez D.L."/>
            <person name="Swayne D.E."/>
        </authorList>
    </citation>
    <scope>NUCLEOTIDE SEQUENCE [LARGE SCALE GENOMIC DNA]</scope>
    <source>
        <strain evidence="1 2">CECT 7971</strain>
    </source>
</reference>
<protein>
    <recommendedName>
        <fullName evidence="3">DUF2303 domain-containing protein</fullName>
    </recommendedName>
</protein>
<evidence type="ECO:0000313" key="1">
    <source>
        <dbReference type="EMBL" id="SLN20766.1"/>
    </source>
</evidence>
<dbReference type="STRING" id="658057.SAMN04488032_1012"/>
<evidence type="ECO:0000313" key="2">
    <source>
        <dbReference type="Proteomes" id="UP000193307"/>
    </source>
</evidence>
<evidence type="ECO:0008006" key="3">
    <source>
        <dbReference type="Google" id="ProtNLM"/>
    </source>
</evidence>
<organism evidence="1 2">
    <name type="scientific">Pacificibacter marinus</name>
    <dbReference type="NCBI Taxonomy" id="658057"/>
    <lineage>
        <taxon>Bacteria</taxon>
        <taxon>Pseudomonadati</taxon>
        <taxon>Pseudomonadota</taxon>
        <taxon>Alphaproteobacteria</taxon>
        <taxon>Rhodobacterales</taxon>
        <taxon>Roseobacteraceae</taxon>
        <taxon>Pacificibacter</taxon>
    </lineage>
</organism>